<dbReference type="Gene3D" id="3.30.530.20">
    <property type="match status" value="2"/>
</dbReference>
<dbReference type="Proteomes" id="UP000181909">
    <property type="component" value="Unassembled WGS sequence"/>
</dbReference>
<dbReference type="AlphaFoldDB" id="A0A1K2F2R4"/>
<dbReference type="InterPro" id="IPR023393">
    <property type="entry name" value="START-like_dom_sf"/>
</dbReference>
<evidence type="ECO:0000313" key="1">
    <source>
        <dbReference type="EMBL" id="SFY42051.1"/>
    </source>
</evidence>
<name>A0A1K2F2R4_STRAR</name>
<dbReference type="STRING" id="1893.SAMN02787144_102915"/>
<reference evidence="1 2" key="1">
    <citation type="submission" date="2016-11" db="EMBL/GenBank/DDBJ databases">
        <authorList>
            <person name="Jaros S."/>
            <person name="Januszkiewicz K."/>
            <person name="Wedrychowicz H."/>
        </authorList>
    </citation>
    <scope>NUCLEOTIDE SEQUENCE [LARGE SCALE GENOMIC DNA]</scope>
    <source>
        <strain evidence="1 2">OK807</strain>
    </source>
</reference>
<gene>
    <name evidence="1" type="ORF">SAMN02787144_102915</name>
</gene>
<organism evidence="1 2">
    <name type="scientific">Streptomyces atratus</name>
    <dbReference type="NCBI Taxonomy" id="1893"/>
    <lineage>
        <taxon>Bacteria</taxon>
        <taxon>Bacillati</taxon>
        <taxon>Actinomycetota</taxon>
        <taxon>Actinomycetes</taxon>
        <taxon>Kitasatosporales</taxon>
        <taxon>Streptomycetaceae</taxon>
        <taxon>Streptomyces</taxon>
    </lineage>
</organism>
<dbReference type="InterPro" id="IPR019587">
    <property type="entry name" value="Polyketide_cyclase/dehydratase"/>
</dbReference>
<dbReference type="EMBL" id="FPJO01000029">
    <property type="protein sequence ID" value="SFY42051.1"/>
    <property type="molecule type" value="Genomic_DNA"/>
</dbReference>
<dbReference type="Pfam" id="PF10604">
    <property type="entry name" value="Polyketide_cyc2"/>
    <property type="match status" value="2"/>
</dbReference>
<accession>A0A1K2F2R4</accession>
<dbReference type="OrthoDB" id="3419705at2"/>
<dbReference type="SUPFAM" id="SSF55961">
    <property type="entry name" value="Bet v1-like"/>
    <property type="match status" value="2"/>
</dbReference>
<proteinExistence type="predicted"/>
<dbReference type="RefSeq" id="WP_072488758.1">
    <property type="nucleotide sequence ID" value="NZ_CP108277.1"/>
</dbReference>
<dbReference type="CDD" id="cd08861">
    <property type="entry name" value="OtcD1_ARO-CYC_like"/>
    <property type="match status" value="1"/>
</dbReference>
<evidence type="ECO:0000313" key="2">
    <source>
        <dbReference type="Proteomes" id="UP000181909"/>
    </source>
</evidence>
<sequence length="318" mass="35595">MAVERVHRAQYAVDVAAPAGVVYGLIADTTQWPLFVPASIHVERLDFDGSQDRFHMWVLANGTVRSWLSHRTLDAARRRIEFRQETPAEPVSSMGGSWTVEPLGTGRCRLRLEHDFTVARNRPSDVAWVQRATDTNSRTELERLRETAERWNRLDDLLLTFEDSVRIHGPAELVYDFLYRIADWPHLMPHVTRADVTELRPGVQLTGVDILSADGATHTAEAVRVCFPHSGRILWKHTLPSPLADAHTGEWSVIPDERGIQVIARHSVLLREAGIEEVLGAGADLARARAHVRETAGRFSLATLELAGQHAETAVRTL</sequence>
<protein>
    <submittedName>
        <fullName evidence="1">Aromatase</fullName>
    </submittedName>
</protein>